<protein>
    <submittedName>
        <fullName evidence="2">M48 family metallopeptidase</fullName>
    </submittedName>
</protein>
<keyword evidence="3" id="KW-1185">Reference proteome</keyword>
<dbReference type="Pfam" id="PF01863">
    <property type="entry name" value="YgjP-like"/>
    <property type="match status" value="1"/>
</dbReference>
<dbReference type="InterPro" id="IPR002725">
    <property type="entry name" value="YgjP-like_metallopeptidase"/>
</dbReference>
<dbReference type="EMBL" id="VSKM01000009">
    <property type="protein sequence ID" value="TYB73022.1"/>
    <property type="molecule type" value="Genomic_DNA"/>
</dbReference>
<dbReference type="Proteomes" id="UP000323324">
    <property type="component" value="Unassembled WGS sequence"/>
</dbReference>
<gene>
    <name evidence="2" type="ORF">ES676_09700</name>
</gene>
<dbReference type="RefSeq" id="WP_148370130.1">
    <property type="nucleotide sequence ID" value="NZ_VSKM01000009.1"/>
</dbReference>
<dbReference type="PANTHER" id="PTHR30399:SF1">
    <property type="entry name" value="UTP PYROPHOSPHATASE"/>
    <property type="match status" value="1"/>
</dbReference>
<dbReference type="PANTHER" id="PTHR30399">
    <property type="entry name" value="UNCHARACTERIZED PROTEIN YGJP"/>
    <property type="match status" value="1"/>
</dbReference>
<evidence type="ECO:0000259" key="1">
    <source>
        <dbReference type="Pfam" id="PF01863"/>
    </source>
</evidence>
<organism evidence="2 3">
    <name type="scientific">Bizionia saleffrena</name>
    <dbReference type="NCBI Taxonomy" id="291189"/>
    <lineage>
        <taxon>Bacteria</taxon>
        <taxon>Pseudomonadati</taxon>
        <taxon>Bacteroidota</taxon>
        <taxon>Flavobacteriia</taxon>
        <taxon>Flavobacteriales</taxon>
        <taxon>Flavobacteriaceae</taxon>
        <taxon>Bizionia</taxon>
    </lineage>
</organism>
<dbReference type="AlphaFoldDB" id="A0A8H2LBT4"/>
<evidence type="ECO:0000313" key="3">
    <source>
        <dbReference type="Proteomes" id="UP000323324"/>
    </source>
</evidence>
<feature type="domain" description="YgjP-like metallopeptidase" evidence="1">
    <location>
        <begin position="22"/>
        <end position="227"/>
    </location>
</feature>
<evidence type="ECO:0000313" key="2">
    <source>
        <dbReference type="EMBL" id="TYB73022.1"/>
    </source>
</evidence>
<comment type="caution">
    <text evidence="2">The sequence shown here is derived from an EMBL/GenBank/DDBJ whole genome shotgun (WGS) entry which is preliminary data.</text>
</comment>
<dbReference type="Gene3D" id="3.30.2010.10">
    <property type="entry name" value="Metalloproteases ('zincins'), catalytic domain"/>
    <property type="match status" value="1"/>
</dbReference>
<name>A0A8H2LBT4_9FLAO</name>
<sequence>MLRSLTYGSEEIVYTLNFRKRKTLGITVHPDRSTEVNAPEGSSIEKIEQKIRKRAAWILKQQDHFLSFEPRNTVRKYVSGESHLYLGRQYQLLVIKSNEEIVKHTGRNIEIRTSDTSKIEKLLESWYLEKSRAWFHTIAKPLIEHFKKYQVEPNKLEIRKMPHRWGSCSTNGRILLNPELIKAPKACIEYVIIHELCHLVHRDHTKAFFDLQQKEFPEWKKWKNKLEVLLA</sequence>
<accession>A0A8H2LBT4</accession>
<proteinExistence type="predicted"/>
<dbReference type="CDD" id="cd07344">
    <property type="entry name" value="M48_yhfN_like"/>
    <property type="match status" value="1"/>
</dbReference>
<reference evidence="2 3" key="1">
    <citation type="submission" date="2019-08" db="EMBL/GenBank/DDBJ databases">
        <title>Genomes of Antarctic Bizionia species.</title>
        <authorList>
            <person name="Bowman J.P."/>
        </authorList>
    </citation>
    <scope>NUCLEOTIDE SEQUENCE [LARGE SCALE GENOMIC DNA]</scope>
    <source>
        <strain evidence="2 3">HFD</strain>
    </source>
</reference>
<dbReference type="InterPro" id="IPR053136">
    <property type="entry name" value="UTP_pyrophosphatase-like"/>
</dbReference>